<evidence type="ECO:0000313" key="2">
    <source>
        <dbReference type="Proteomes" id="UP000805649"/>
    </source>
</evidence>
<comment type="caution">
    <text evidence="1">The sequence shown here is derived from an EMBL/GenBank/DDBJ whole genome shotgun (WGS) entry which is preliminary data.</text>
</comment>
<reference evidence="1 2" key="1">
    <citation type="journal article" date="2020" name="Phytopathology">
        <title>Genome Sequence Resources of Colletotrichum truncatum, C. plurivorum, C. musicola, and C. sojae: Four Species Pathogenic to Soybean (Glycine max).</title>
        <authorList>
            <person name="Rogerio F."/>
            <person name="Boufleur T.R."/>
            <person name="Ciampi-Guillardi M."/>
            <person name="Sukno S.A."/>
            <person name="Thon M.R."/>
            <person name="Massola Junior N.S."/>
            <person name="Baroncelli R."/>
        </authorList>
    </citation>
    <scope>NUCLEOTIDE SEQUENCE [LARGE SCALE GENOMIC DNA]</scope>
    <source>
        <strain evidence="1 2">CMES1059</strain>
    </source>
</reference>
<sequence>MTAHLQRRLLQDIAELQQQPYPRITLHTRDDDLKKACLVLQPEGWMPIHTTVEFRDRYPLVAPTIKMDTAMQHPNVFSSYICASILNTFEGYTPAYTLKGIAIQMLSFFNSESIEQSYGDVKYSLQHYRQQSLTMKQTFICKHCDFDGTKSKADVRRLRRYAVKAHPPSEGTMAADEEHRRQFALATLPDELLLAALENLDFEDLIAFSQAWPRVAKIITHYDLIRLRELQCFFSKTNFQNTKLGVGVAVSSNVGRSIESEFDFISQSAFQDLSIRLSVHNIRFQHWLPLPLSHRHWASVREDVAPAMRAIAGKAFISSSSPIDVLAAFMNAIVVRLNQVEAEQPSGRASHRDSYNIRTAQKSTLRHASEKAIESYFHLFHLLLCLATEDDRLIKTANAKIQSFKKGNTSKADCPNLGHLLVYLLISDVEITERLRKAIITEAITRNVVWMLDKNGANMPELSYLEPDKTSHYRLRKTFEASRTSYRLLMFSELFRRIARPSNGKTLVQIRDELFERHGAPPAGAALQLSTDVRRLHDINNFLDFFEEMGIEKKPSPEWFTSHLRECVRNSMVRGYSVWGMPATTALALRYQVEPTVGLWAEHFLKSPPGPSYFKSITFFPNKKQPQKAHLARR</sequence>
<protein>
    <submittedName>
        <fullName evidence="1">Ubiquitin-conjugating enzyme family protein</fullName>
    </submittedName>
</protein>
<keyword evidence="2" id="KW-1185">Reference proteome</keyword>
<organism evidence="1 2">
    <name type="scientific">Colletotrichum truncatum</name>
    <name type="common">Anthracnose fungus</name>
    <name type="synonym">Colletotrichum capsici</name>
    <dbReference type="NCBI Taxonomy" id="5467"/>
    <lineage>
        <taxon>Eukaryota</taxon>
        <taxon>Fungi</taxon>
        <taxon>Dikarya</taxon>
        <taxon>Ascomycota</taxon>
        <taxon>Pezizomycotina</taxon>
        <taxon>Sordariomycetes</taxon>
        <taxon>Hypocreomycetidae</taxon>
        <taxon>Glomerellales</taxon>
        <taxon>Glomerellaceae</taxon>
        <taxon>Colletotrichum</taxon>
        <taxon>Colletotrichum truncatum species complex</taxon>
    </lineage>
</organism>
<dbReference type="Proteomes" id="UP000805649">
    <property type="component" value="Unassembled WGS sequence"/>
</dbReference>
<gene>
    <name evidence="1" type="ORF">CTRU02_210304</name>
</gene>
<accession>A0ACC3YUW6</accession>
<name>A0ACC3YUW6_COLTU</name>
<proteinExistence type="predicted"/>
<evidence type="ECO:0000313" key="1">
    <source>
        <dbReference type="EMBL" id="KAL0935713.1"/>
    </source>
</evidence>
<dbReference type="EMBL" id="VUJX02000006">
    <property type="protein sequence ID" value="KAL0935713.1"/>
    <property type="molecule type" value="Genomic_DNA"/>
</dbReference>